<comment type="caution">
    <text evidence="4">The sequence shown here is derived from an EMBL/GenBank/DDBJ whole genome shotgun (WGS) entry which is preliminary data.</text>
</comment>
<organism evidence="4 5">
    <name type="scientific">Fistulifera solaris</name>
    <name type="common">Oleaginous diatom</name>
    <dbReference type="NCBI Taxonomy" id="1519565"/>
    <lineage>
        <taxon>Eukaryota</taxon>
        <taxon>Sar</taxon>
        <taxon>Stramenopiles</taxon>
        <taxon>Ochrophyta</taxon>
        <taxon>Bacillariophyta</taxon>
        <taxon>Bacillariophyceae</taxon>
        <taxon>Bacillariophycidae</taxon>
        <taxon>Naviculales</taxon>
        <taxon>Naviculaceae</taxon>
        <taxon>Fistulifera</taxon>
    </lineage>
</organism>
<dbReference type="AlphaFoldDB" id="A0A1Z5JT43"/>
<dbReference type="InterPro" id="IPR027417">
    <property type="entry name" value="P-loop_NTPase"/>
</dbReference>
<dbReference type="EMBL" id="BDSP01000111">
    <property type="protein sequence ID" value="GAX16931.1"/>
    <property type="molecule type" value="Genomic_DNA"/>
</dbReference>
<reference evidence="4 5" key="1">
    <citation type="journal article" date="2015" name="Plant Cell">
        <title>Oil accumulation by the oleaginous diatom Fistulifera solaris as revealed by the genome and transcriptome.</title>
        <authorList>
            <person name="Tanaka T."/>
            <person name="Maeda Y."/>
            <person name="Veluchamy A."/>
            <person name="Tanaka M."/>
            <person name="Abida H."/>
            <person name="Marechal E."/>
            <person name="Bowler C."/>
            <person name="Muto M."/>
            <person name="Sunaga Y."/>
            <person name="Tanaka M."/>
            <person name="Yoshino T."/>
            <person name="Taniguchi T."/>
            <person name="Fukuda Y."/>
            <person name="Nemoto M."/>
            <person name="Matsumoto M."/>
            <person name="Wong P.S."/>
            <person name="Aburatani S."/>
            <person name="Fujibuchi W."/>
        </authorList>
    </citation>
    <scope>NUCLEOTIDE SEQUENCE [LARGE SCALE GENOMIC DNA]</scope>
    <source>
        <strain evidence="4 5">JPCC DA0580</strain>
    </source>
</reference>
<dbReference type="GO" id="GO:0016020">
    <property type="term" value="C:membrane"/>
    <property type="evidence" value="ECO:0007669"/>
    <property type="project" value="TreeGrafter"/>
</dbReference>
<evidence type="ECO:0000259" key="3">
    <source>
        <dbReference type="PROSITE" id="PS50893"/>
    </source>
</evidence>
<feature type="domain" description="ABC transporter" evidence="3">
    <location>
        <begin position="936"/>
        <end position="1230"/>
    </location>
</feature>
<proteinExistence type="predicted"/>
<feature type="region of interest" description="Disordered" evidence="1">
    <location>
        <begin position="307"/>
        <end position="414"/>
    </location>
</feature>
<dbReference type="Proteomes" id="UP000198406">
    <property type="component" value="Unassembled WGS sequence"/>
</dbReference>
<dbReference type="PANTHER" id="PTHR24221">
    <property type="entry name" value="ATP-BINDING CASSETTE SUB-FAMILY B"/>
    <property type="match status" value="1"/>
</dbReference>
<evidence type="ECO:0000313" key="4">
    <source>
        <dbReference type="EMBL" id="GAX16931.1"/>
    </source>
</evidence>
<feature type="transmembrane region" description="Helical" evidence="2">
    <location>
        <begin position="659"/>
        <end position="687"/>
    </location>
</feature>
<keyword evidence="2" id="KW-0812">Transmembrane</keyword>
<keyword evidence="2" id="KW-1133">Transmembrane helix</keyword>
<dbReference type="GO" id="GO:0005524">
    <property type="term" value="F:ATP binding"/>
    <property type="evidence" value="ECO:0007669"/>
    <property type="project" value="InterPro"/>
</dbReference>
<feature type="compositionally biased region" description="Basic and acidic residues" evidence="1">
    <location>
        <begin position="211"/>
        <end position="224"/>
    </location>
</feature>
<sequence>MPPPPRIQSTASTSGANNSIQSEKKLLDTNIEESAEGMNSEQTAARQQTQQQPEMISPIERSHVTPLVGSQRQETQLQRPPITPSRPSVTFEGRSNYREIEKPPIGIPPRPGVDSTYRQPPNVPPPGTFHAQRHDPRTGPPPAVPSRQPYPNRPPSAGYRQPRRQQSALTQLWKKVERSLDGLADLEDVVTERAQQLYSTAKESVSSVYKRPLDGRSSDNDHDLASSVTVPSLRIWSKSRPSKPATTAIPQMDMSRFTKKIATGERTPEVVSGAAKEKLPWENTAASSEVPASPFAKAMIQESVVTTDTTGALSDYEKKQDSATPFGPSFTKKPPDHSGNSTKRMIRANGGASTPPFRNPTDPLDSQRLSRPPLERPMAPPGRPSPPRHIPPTRAGPPPTRRPPQKGYLDDDDEEDKSIVQKMMKALPGIPRFSFFRRSQFDSSASATWDAWNAGDSDTAEASAGFFGRIFGSNAGHRSSPKAPRQPTTKSMSAPLQSFMDRCDDGKTFSLLNPAERARSRNIGRTLAALDTVALAFALLGLKQLPKLEHIMLPHSLSEAFRGSLPQFAHCVMAGMDTWAPFAFLAAFLTVQTRQLILRAKLRSLVQTMDASISEEAQYGALFLRLYTSSSFVRDVSERLRKAAHSQLTARIDLTRLRALVTISLVSMLLMTVPIFTPLMMALFGALQHIFDFKLLHSWPIEWKALMTNIISSWSAFASKAKLLITEELEQMSGHPKQVVFGLSIAAALLMVSRLPVSSQRNMEAEVTETDEEEDAQFVKFTEQVSNLGISSASRLALLSDAGGIDSALERWRLLIPRGADLANSRRSLKTILQITWKGLVSAIILALPLEFYYSGIFSSSFPQWGSLMDVSCVLLLTQFLSLKALSSSLFADQYKGAVAGFVMSLRKATNERLSRLNAPPANLQQQVAISPSAGLEVKDLWAAHTTKRAWAVRGVNIECRSGNILLILGDDSAGKSRLLTTLAETVARPPPQALTTTRVRGSIRVAGIEVNKWDHKLLQKRVWPVLHDVRSMSDFAQVLSGMSLEEILEPSGGIRYLELSHRPGPNERATMMLALKLAGLYSSLLPKLPSKLSTVVTANEEDTRPSALRPLYSMLSPAEWSKLLLARIFSQAIYENDNSASNSDNLENCLVGSLLLLDDATLYLPEVEEARLIRDLRATGAATILTSNRWALGRLADQIVVMRDGAILESGTHAELLSRGPQQSLYAAKWHAMTSQ</sequence>
<feature type="compositionally biased region" description="Polar residues" evidence="1">
    <location>
        <begin position="7"/>
        <end position="21"/>
    </location>
</feature>
<dbReference type="SUPFAM" id="SSF52540">
    <property type="entry name" value="P-loop containing nucleoside triphosphate hydrolases"/>
    <property type="match status" value="1"/>
</dbReference>
<dbReference type="InParanoid" id="A0A1Z5JT43"/>
<evidence type="ECO:0000256" key="2">
    <source>
        <dbReference type="SAM" id="Phobius"/>
    </source>
</evidence>
<feature type="compositionally biased region" description="Pro residues" evidence="1">
    <location>
        <begin position="378"/>
        <end position="402"/>
    </location>
</feature>
<dbReference type="InterPro" id="IPR003439">
    <property type="entry name" value="ABC_transporter-like_ATP-bd"/>
</dbReference>
<evidence type="ECO:0000256" key="1">
    <source>
        <dbReference type="SAM" id="MobiDB-lite"/>
    </source>
</evidence>
<dbReference type="GO" id="GO:0016887">
    <property type="term" value="F:ATP hydrolysis activity"/>
    <property type="evidence" value="ECO:0007669"/>
    <property type="project" value="InterPro"/>
</dbReference>
<protein>
    <recommendedName>
        <fullName evidence="3">ABC transporter domain-containing protein</fullName>
    </recommendedName>
</protein>
<accession>A0A1Z5JT43</accession>
<dbReference type="InterPro" id="IPR039421">
    <property type="entry name" value="Type_1_exporter"/>
</dbReference>
<keyword evidence="2" id="KW-0472">Membrane</keyword>
<dbReference type="GO" id="GO:0042626">
    <property type="term" value="F:ATPase-coupled transmembrane transporter activity"/>
    <property type="evidence" value="ECO:0007669"/>
    <property type="project" value="TreeGrafter"/>
</dbReference>
<evidence type="ECO:0000313" key="5">
    <source>
        <dbReference type="Proteomes" id="UP000198406"/>
    </source>
</evidence>
<feature type="compositionally biased region" description="Low complexity" evidence="1">
    <location>
        <begin position="42"/>
        <end position="52"/>
    </location>
</feature>
<feature type="region of interest" description="Disordered" evidence="1">
    <location>
        <begin position="198"/>
        <end position="225"/>
    </location>
</feature>
<feature type="region of interest" description="Disordered" evidence="1">
    <location>
        <begin position="268"/>
        <end position="290"/>
    </location>
</feature>
<feature type="region of interest" description="Disordered" evidence="1">
    <location>
        <begin position="472"/>
        <end position="493"/>
    </location>
</feature>
<feature type="transmembrane region" description="Helical" evidence="2">
    <location>
        <begin position="565"/>
        <end position="591"/>
    </location>
</feature>
<feature type="region of interest" description="Disordered" evidence="1">
    <location>
        <begin position="1"/>
        <end position="168"/>
    </location>
</feature>
<dbReference type="PROSITE" id="PS50893">
    <property type="entry name" value="ABC_TRANSPORTER_2"/>
    <property type="match status" value="1"/>
</dbReference>
<dbReference type="OrthoDB" id="6500128at2759"/>
<dbReference type="PANTHER" id="PTHR24221:SF503">
    <property type="entry name" value="MITOCHONDRIAL POTASSIUM CHANNEL ATP-BINDING SUBUNIT"/>
    <property type="match status" value="1"/>
</dbReference>
<name>A0A1Z5JT43_FISSO</name>
<gene>
    <name evidence="4" type="ORF">FisN_5Hh308</name>
</gene>
<feature type="compositionally biased region" description="Polar residues" evidence="1">
    <location>
        <begin position="68"/>
        <end position="78"/>
    </location>
</feature>
<feature type="compositionally biased region" description="Polar residues" evidence="1">
    <location>
        <begin position="198"/>
        <end position="207"/>
    </location>
</feature>
<keyword evidence="5" id="KW-1185">Reference proteome</keyword>
<dbReference type="Gene3D" id="3.40.50.300">
    <property type="entry name" value="P-loop containing nucleotide triphosphate hydrolases"/>
    <property type="match status" value="1"/>
</dbReference>